<keyword evidence="3" id="KW-1185">Reference proteome</keyword>
<dbReference type="AlphaFoldDB" id="A0A914W7M7"/>
<evidence type="ECO:0000256" key="2">
    <source>
        <dbReference type="SAM" id="SignalP"/>
    </source>
</evidence>
<keyword evidence="1" id="KW-0472">Membrane</keyword>
<sequence length="164" mass="18293">MNRALTVLLALAVVASVRADFWSSVKDVGSDVGDFFENTFTNFKSLFADDQSMLEKNIDKLKGLLQTIKEQMDKLLPLASDTQKEAMNKVNGWYNDISAFKDKVVRDGEKGFAENKATWEDKVKTMFEDDHLQSLVALVNSSGNLFAPMLTIVCSVGVALYLNR</sequence>
<dbReference type="WBParaSite" id="PSAMB.scaffold334size56143.g4748.t1">
    <property type="protein sequence ID" value="PSAMB.scaffold334size56143.g4748.t1"/>
    <property type="gene ID" value="PSAMB.scaffold334size56143.g4748"/>
</dbReference>
<feature type="transmembrane region" description="Helical" evidence="1">
    <location>
        <begin position="145"/>
        <end position="162"/>
    </location>
</feature>
<proteinExistence type="predicted"/>
<name>A0A914W7M7_9BILA</name>
<evidence type="ECO:0000313" key="4">
    <source>
        <dbReference type="WBParaSite" id="PSAMB.scaffold334size56143.g4748.t1"/>
    </source>
</evidence>
<feature type="chain" id="PRO_5036931349" evidence="2">
    <location>
        <begin position="20"/>
        <end position="164"/>
    </location>
</feature>
<protein>
    <submittedName>
        <fullName evidence="4">Uncharacterized protein</fullName>
    </submittedName>
</protein>
<feature type="signal peptide" evidence="2">
    <location>
        <begin position="1"/>
        <end position="19"/>
    </location>
</feature>
<keyword evidence="1" id="KW-1133">Transmembrane helix</keyword>
<dbReference type="Proteomes" id="UP000887566">
    <property type="component" value="Unplaced"/>
</dbReference>
<keyword evidence="2" id="KW-0732">Signal</keyword>
<reference evidence="4" key="1">
    <citation type="submission" date="2022-11" db="UniProtKB">
        <authorList>
            <consortium name="WormBaseParasite"/>
        </authorList>
    </citation>
    <scope>IDENTIFICATION</scope>
</reference>
<accession>A0A914W7M7</accession>
<evidence type="ECO:0000256" key="1">
    <source>
        <dbReference type="SAM" id="Phobius"/>
    </source>
</evidence>
<organism evidence="3 4">
    <name type="scientific">Plectus sambesii</name>
    <dbReference type="NCBI Taxonomy" id="2011161"/>
    <lineage>
        <taxon>Eukaryota</taxon>
        <taxon>Metazoa</taxon>
        <taxon>Ecdysozoa</taxon>
        <taxon>Nematoda</taxon>
        <taxon>Chromadorea</taxon>
        <taxon>Plectida</taxon>
        <taxon>Plectina</taxon>
        <taxon>Plectoidea</taxon>
        <taxon>Plectidae</taxon>
        <taxon>Plectus</taxon>
    </lineage>
</organism>
<keyword evidence="1" id="KW-0812">Transmembrane</keyword>
<evidence type="ECO:0000313" key="3">
    <source>
        <dbReference type="Proteomes" id="UP000887566"/>
    </source>
</evidence>